<evidence type="ECO:0000259" key="4">
    <source>
        <dbReference type="PROSITE" id="PS50850"/>
    </source>
</evidence>
<organism evidence="5 6">
    <name type="scientific">Mizuhopecten yessoensis</name>
    <name type="common">Japanese scallop</name>
    <name type="synonym">Patinopecten yessoensis</name>
    <dbReference type="NCBI Taxonomy" id="6573"/>
    <lineage>
        <taxon>Eukaryota</taxon>
        <taxon>Metazoa</taxon>
        <taxon>Spiralia</taxon>
        <taxon>Lophotrochozoa</taxon>
        <taxon>Mollusca</taxon>
        <taxon>Bivalvia</taxon>
        <taxon>Autobranchia</taxon>
        <taxon>Pteriomorphia</taxon>
        <taxon>Pectinida</taxon>
        <taxon>Pectinoidea</taxon>
        <taxon>Pectinidae</taxon>
        <taxon>Mizuhopecten</taxon>
    </lineage>
</organism>
<feature type="transmembrane region" description="Helical" evidence="3">
    <location>
        <begin position="173"/>
        <end position="193"/>
    </location>
</feature>
<feature type="transmembrane region" description="Helical" evidence="3">
    <location>
        <begin position="365"/>
        <end position="387"/>
    </location>
</feature>
<sequence>MESERESSLPVDRGWAWTVLAGSISVYFFYAGVLKSFGILFVEFLDKYQESAAVTALVSGLESVCFTIAALMSLTVGLRYANCRTLVIIGGLLMASSFVLSCFAQDVYFLLVSYSVVYGFGHGMVSGPILCILGDYFDTKRGIANGAAMSACSVGGLLFAPLCRALLDEYGLQGTLLIYGGLLFNCVAGGALLRPIDFFSLDKRRAKLKANKRGKKGKGAKKPESEEKNGNLSKSLPLLDTEEPFRARSPTADSTFSPLARRAMLKRMRSRTESEVATQEPLLSPITPSPEQPKVVTPQPKAVNEPTRFGIARYFSNESLINIAVASSAGFKTSHENVRSRKITTSESTEGSATNVDKQTSNSHGVFNCSIFCNLSFVLFAPGYWLGSIAASLPVMYLPAHAGEIGIFGQKAALLVSVTGACDALGRLLAGVVSDHFHVNPRYLTIFACVIDGLMQQLSVLFTEYWHFLIYAIVYGIFAGFLYSLYAVIVLQMVGTKDFRSTITVLMIGQGVGFSISNPLIGALRDTYGSYDASMHYTGACALLAAILFTIETIVHKVRSSKEKETDIEMSPG</sequence>
<evidence type="ECO:0000256" key="1">
    <source>
        <dbReference type="ARBA" id="ARBA00004141"/>
    </source>
</evidence>
<feature type="region of interest" description="Disordered" evidence="2">
    <location>
        <begin position="336"/>
        <end position="359"/>
    </location>
</feature>
<dbReference type="InterPro" id="IPR036259">
    <property type="entry name" value="MFS_trans_sf"/>
</dbReference>
<dbReference type="InterPro" id="IPR050327">
    <property type="entry name" value="Proton-linked_MCT"/>
</dbReference>
<feature type="transmembrane region" description="Helical" evidence="3">
    <location>
        <begin position="14"/>
        <end position="33"/>
    </location>
</feature>
<feature type="transmembrane region" description="Helical" evidence="3">
    <location>
        <begin position="536"/>
        <end position="555"/>
    </location>
</feature>
<keyword evidence="3" id="KW-0472">Membrane</keyword>
<dbReference type="Gene3D" id="1.20.1250.20">
    <property type="entry name" value="MFS general substrate transporter like domains"/>
    <property type="match status" value="2"/>
</dbReference>
<feature type="transmembrane region" description="Helical" evidence="3">
    <location>
        <begin position="53"/>
        <end position="74"/>
    </location>
</feature>
<dbReference type="InterPro" id="IPR020846">
    <property type="entry name" value="MFS_dom"/>
</dbReference>
<feature type="region of interest" description="Disordered" evidence="2">
    <location>
        <begin position="210"/>
        <end position="253"/>
    </location>
</feature>
<feature type="transmembrane region" description="Helical" evidence="3">
    <location>
        <begin position="146"/>
        <end position="167"/>
    </location>
</feature>
<name>A0A210QXY3_MIZYE</name>
<feature type="compositionally biased region" description="Basic residues" evidence="2">
    <location>
        <begin position="210"/>
        <end position="220"/>
    </location>
</feature>
<evidence type="ECO:0000256" key="3">
    <source>
        <dbReference type="SAM" id="Phobius"/>
    </source>
</evidence>
<comment type="subcellular location">
    <subcellularLocation>
        <location evidence="1">Membrane</location>
        <topology evidence="1">Multi-pass membrane protein</topology>
    </subcellularLocation>
</comment>
<dbReference type="GO" id="GO:0008028">
    <property type="term" value="F:monocarboxylic acid transmembrane transporter activity"/>
    <property type="evidence" value="ECO:0007669"/>
    <property type="project" value="TreeGrafter"/>
</dbReference>
<gene>
    <name evidence="5" type="ORF">KP79_PYT20034</name>
</gene>
<reference evidence="5 6" key="1">
    <citation type="journal article" date="2017" name="Nat. Ecol. Evol.">
        <title>Scallop genome provides insights into evolution of bilaterian karyotype and development.</title>
        <authorList>
            <person name="Wang S."/>
            <person name="Zhang J."/>
            <person name="Jiao W."/>
            <person name="Li J."/>
            <person name="Xun X."/>
            <person name="Sun Y."/>
            <person name="Guo X."/>
            <person name="Huan P."/>
            <person name="Dong B."/>
            <person name="Zhang L."/>
            <person name="Hu X."/>
            <person name="Sun X."/>
            <person name="Wang J."/>
            <person name="Zhao C."/>
            <person name="Wang Y."/>
            <person name="Wang D."/>
            <person name="Huang X."/>
            <person name="Wang R."/>
            <person name="Lv J."/>
            <person name="Li Y."/>
            <person name="Zhang Z."/>
            <person name="Liu B."/>
            <person name="Lu W."/>
            <person name="Hui Y."/>
            <person name="Liang J."/>
            <person name="Zhou Z."/>
            <person name="Hou R."/>
            <person name="Li X."/>
            <person name="Liu Y."/>
            <person name="Li H."/>
            <person name="Ning X."/>
            <person name="Lin Y."/>
            <person name="Zhao L."/>
            <person name="Xing Q."/>
            <person name="Dou J."/>
            <person name="Li Y."/>
            <person name="Mao J."/>
            <person name="Guo H."/>
            <person name="Dou H."/>
            <person name="Li T."/>
            <person name="Mu C."/>
            <person name="Jiang W."/>
            <person name="Fu Q."/>
            <person name="Fu X."/>
            <person name="Miao Y."/>
            <person name="Liu J."/>
            <person name="Yu Q."/>
            <person name="Li R."/>
            <person name="Liao H."/>
            <person name="Li X."/>
            <person name="Kong Y."/>
            <person name="Jiang Z."/>
            <person name="Chourrout D."/>
            <person name="Li R."/>
            <person name="Bao Z."/>
        </authorList>
    </citation>
    <scope>NUCLEOTIDE SEQUENCE [LARGE SCALE GENOMIC DNA]</scope>
    <source>
        <strain evidence="5 6">PY_sf001</strain>
    </source>
</reference>
<feature type="transmembrane region" description="Helical" evidence="3">
    <location>
        <begin position="86"/>
        <end position="110"/>
    </location>
</feature>
<evidence type="ECO:0000256" key="2">
    <source>
        <dbReference type="SAM" id="MobiDB-lite"/>
    </source>
</evidence>
<dbReference type="PANTHER" id="PTHR11360:SF284">
    <property type="entry name" value="EG:103B4.3 PROTEIN-RELATED"/>
    <property type="match status" value="1"/>
</dbReference>
<dbReference type="Proteomes" id="UP000242188">
    <property type="component" value="Unassembled WGS sequence"/>
</dbReference>
<dbReference type="Pfam" id="PF07690">
    <property type="entry name" value="MFS_1"/>
    <property type="match status" value="2"/>
</dbReference>
<dbReference type="PANTHER" id="PTHR11360">
    <property type="entry name" value="MONOCARBOXYLATE TRANSPORTER"/>
    <property type="match status" value="1"/>
</dbReference>
<feature type="transmembrane region" description="Helical" evidence="3">
    <location>
        <begin position="468"/>
        <end position="491"/>
    </location>
</feature>
<evidence type="ECO:0000313" key="5">
    <source>
        <dbReference type="EMBL" id="OWF53586.1"/>
    </source>
</evidence>
<feature type="compositionally biased region" description="Polar residues" evidence="2">
    <location>
        <begin position="343"/>
        <end position="359"/>
    </location>
</feature>
<feature type="domain" description="Major facilitator superfamily (MFS) profile" evidence="4">
    <location>
        <begin position="371"/>
        <end position="573"/>
    </location>
</feature>
<dbReference type="GO" id="GO:0016020">
    <property type="term" value="C:membrane"/>
    <property type="evidence" value="ECO:0007669"/>
    <property type="project" value="UniProtKB-SubCell"/>
</dbReference>
<keyword evidence="3" id="KW-1133">Transmembrane helix</keyword>
<keyword evidence="3" id="KW-0812">Transmembrane</keyword>
<evidence type="ECO:0000313" key="6">
    <source>
        <dbReference type="Proteomes" id="UP000242188"/>
    </source>
</evidence>
<dbReference type="InterPro" id="IPR011701">
    <property type="entry name" value="MFS"/>
</dbReference>
<dbReference type="SUPFAM" id="SSF103473">
    <property type="entry name" value="MFS general substrate transporter"/>
    <property type="match status" value="1"/>
</dbReference>
<dbReference type="OrthoDB" id="6435476at2759"/>
<proteinExistence type="predicted"/>
<accession>A0A210QXY3</accession>
<keyword evidence="6" id="KW-1185">Reference proteome</keyword>
<dbReference type="EMBL" id="NEDP02001320">
    <property type="protein sequence ID" value="OWF53586.1"/>
    <property type="molecule type" value="Genomic_DNA"/>
</dbReference>
<dbReference type="AlphaFoldDB" id="A0A210QXY3"/>
<feature type="region of interest" description="Disordered" evidence="2">
    <location>
        <begin position="270"/>
        <end position="302"/>
    </location>
</feature>
<feature type="transmembrane region" description="Helical" evidence="3">
    <location>
        <begin position="116"/>
        <end position="134"/>
    </location>
</feature>
<protein>
    <submittedName>
        <fullName evidence="5">Monocarboxylate transporter 14</fullName>
    </submittedName>
</protein>
<comment type="caution">
    <text evidence="5">The sequence shown here is derived from an EMBL/GenBank/DDBJ whole genome shotgun (WGS) entry which is preliminary data.</text>
</comment>
<dbReference type="PROSITE" id="PS50850">
    <property type="entry name" value="MFS"/>
    <property type="match status" value="1"/>
</dbReference>
<feature type="transmembrane region" description="Helical" evidence="3">
    <location>
        <begin position="503"/>
        <end position="524"/>
    </location>
</feature>